<dbReference type="Pfam" id="PF18911">
    <property type="entry name" value="PKD_4"/>
    <property type="match status" value="6"/>
</dbReference>
<dbReference type="PANTHER" id="PTHR46730:SF4">
    <property type="entry name" value="POLYCYSTIC KIDNEY DISEASE PROTEIN 1-LIKE 1"/>
    <property type="match status" value="1"/>
</dbReference>
<protein>
    <submittedName>
        <fullName evidence="7">PKD domain containing protein</fullName>
    </submittedName>
</protein>
<evidence type="ECO:0000256" key="1">
    <source>
        <dbReference type="ARBA" id="ARBA00004141"/>
    </source>
</evidence>
<keyword evidence="3" id="KW-0677">Repeat</keyword>
<comment type="subcellular location">
    <subcellularLocation>
        <location evidence="1">Membrane</location>
        <topology evidence="1">Multi-pass membrane protein</topology>
    </subcellularLocation>
</comment>
<dbReference type="PANTHER" id="PTHR46730">
    <property type="entry name" value="POLYCYSTIN-1"/>
    <property type="match status" value="1"/>
</dbReference>
<dbReference type="GO" id="GO:0005886">
    <property type="term" value="C:plasma membrane"/>
    <property type="evidence" value="ECO:0007669"/>
    <property type="project" value="TreeGrafter"/>
</dbReference>
<dbReference type="SMART" id="SM00089">
    <property type="entry name" value="PKD"/>
    <property type="match status" value="6"/>
</dbReference>
<feature type="domain" description="PKD" evidence="6">
    <location>
        <begin position="719"/>
        <end position="789"/>
    </location>
</feature>
<dbReference type="GO" id="GO:0005261">
    <property type="term" value="F:monoatomic cation channel activity"/>
    <property type="evidence" value="ECO:0007669"/>
    <property type="project" value="TreeGrafter"/>
</dbReference>
<dbReference type="PROSITE" id="PS50093">
    <property type="entry name" value="PKD"/>
    <property type="match status" value="6"/>
</dbReference>
<keyword evidence="4" id="KW-1133">Transmembrane helix</keyword>
<sequence length="815" mass="87714">MSGLFLNSALATEIPYDNSNVKYFYVFGKDGDPLMGAEDSTMEIFVDVPEASMGDVTIGVYDPNIGGKHDWRKPNNEWDTACWCAVCGGTNLLDKKEFGVEAEYDGKIYNFGPYPKTKGEKIGNNYRFKLLVKGESGDDENLFKVFITPNDAEAFSNKITIRLLSTQGEKMYFYPEISGGTKNVIVDNYDLDVNGGTSTLSTSLISEHYPVKDSESGQWCETVIPLNIDTTGRLVYIITKGTQRYANAGVRFKDDKGNIAPIYFRPGKPVVSTKPVPAPRKPEVKEIPDIKCNKFTFDATNSYDVDKQKLSYLWNFGDGQTSTDPVVTHVYEKGGDYTVTLTVTDSSGLPCNAGVTSQKVSVNTPPVADFSGENAVCENTEVVFDASATMDNTPDKLTYAWDFGDGSQGEGKSVKHTYAKGGKYPVVLKVDDNAVSACSVDSIQKNILVNSSPISDAGEDKTLCINALEGSYDVSFDGSKSKDKDGDKLTYTWHMGDGTTEDGMKFTHTYKTSGVYTVTLTVDDGTGLACSKAVDTIKVSLNRAPLAIAGEDKKVCTGESISFDGSASKTEAGEALSYEWTFGDGEKATGEKVVHVYNKGGKYTAVLVVDDNKGTSCSKSTDTVMVDVNSAPIASIGDMKNSCVNEKINFDASGSSDPDGDKLSYMWNFGDGVEQKGSDKITHAYSKGGLYNATVTVSDGKDSSCSTSIATTKVKVNTPPMAKFDVVRACCAGMEQKFNATESSDPDGDRLTYLWDFGDGTTAEGAQVTHVYSTPGKYKVVLKVDDGSGITGCSISVASTEMEVNASPVAIIKII</sequence>
<dbReference type="EMBL" id="JYNY01000468">
    <property type="protein sequence ID" value="KJJ83848.1"/>
    <property type="molecule type" value="Genomic_DNA"/>
</dbReference>
<keyword evidence="8" id="KW-1185">Reference proteome</keyword>
<reference evidence="7 8" key="1">
    <citation type="submission" date="2015-02" db="EMBL/GenBank/DDBJ databases">
        <title>Single-cell genomics of uncultivated deep-branching MTB reveals a conserved set of magnetosome genes.</title>
        <authorList>
            <person name="Kolinko S."/>
            <person name="Richter M."/>
            <person name="Glockner F.O."/>
            <person name="Brachmann A."/>
            <person name="Schuler D."/>
        </authorList>
    </citation>
    <scope>NUCLEOTIDE SEQUENCE [LARGE SCALE GENOMIC DNA]</scope>
    <source>
        <strain evidence="7">SKK-01</strain>
    </source>
</reference>
<organism evidence="7 8">
    <name type="scientific">Candidatus Omnitrophus magneticus</name>
    <dbReference type="NCBI Taxonomy" id="1609969"/>
    <lineage>
        <taxon>Bacteria</taxon>
        <taxon>Pseudomonadati</taxon>
        <taxon>Candidatus Omnitrophota</taxon>
        <taxon>Candidatus Omnitrophus</taxon>
    </lineage>
</organism>
<evidence type="ECO:0000256" key="3">
    <source>
        <dbReference type="ARBA" id="ARBA00022737"/>
    </source>
</evidence>
<dbReference type="InterPro" id="IPR000601">
    <property type="entry name" value="PKD_dom"/>
</dbReference>
<dbReference type="Gene3D" id="2.60.40.10">
    <property type="entry name" value="Immunoglobulins"/>
    <property type="match status" value="6"/>
</dbReference>
<dbReference type="InterPro" id="IPR035986">
    <property type="entry name" value="PKD_dom_sf"/>
</dbReference>
<feature type="domain" description="PKD" evidence="6">
    <location>
        <begin position="365"/>
        <end position="434"/>
    </location>
</feature>
<feature type="domain" description="PKD" evidence="6">
    <location>
        <begin position="544"/>
        <end position="631"/>
    </location>
</feature>
<evidence type="ECO:0000313" key="8">
    <source>
        <dbReference type="Proteomes" id="UP000033428"/>
    </source>
</evidence>
<dbReference type="InterPro" id="IPR013783">
    <property type="entry name" value="Ig-like_fold"/>
</dbReference>
<evidence type="ECO:0000256" key="2">
    <source>
        <dbReference type="ARBA" id="ARBA00022692"/>
    </source>
</evidence>
<dbReference type="Proteomes" id="UP000033428">
    <property type="component" value="Unassembled WGS sequence"/>
</dbReference>
<proteinExistence type="predicted"/>
<keyword evidence="5" id="KW-0472">Membrane</keyword>
<comment type="caution">
    <text evidence="7">The sequence shown here is derived from an EMBL/GenBank/DDBJ whole genome shotgun (WGS) entry which is preliminary data.</text>
</comment>
<gene>
    <name evidence="7" type="ORF">OMAG_002289</name>
</gene>
<feature type="domain" description="PKD" evidence="6">
    <location>
        <begin position="631"/>
        <end position="709"/>
    </location>
</feature>
<dbReference type="AlphaFoldDB" id="A0A0F0CKL1"/>
<accession>A0A0F0CKL1</accession>
<dbReference type="SUPFAM" id="SSF49299">
    <property type="entry name" value="PKD domain"/>
    <property type="match status" value="6"/>
</dbReference>
<dbReference type="InterPro" id="IPR022409">
    <property type="entry name" value="PKD/Chitinase_dom"/>
</dbReference>
<feature type="domain" description="PKD" evidence="6">
    <location>
        <begin position="486"/>
        <end position="527"/>
    </location>
</feature>
<evidence type="ECO:0000256" key="4">
    <source>
        <dbReference type="ARBA" id="ARBA00022989"/>
    </source>
</evidence>
<dbReference type="PATRIC" id="fig|1609969.3.peg.2450"/>
<dbReference type="GO" id="GO:0006816">
    <property type="term" value="P:calcium ion transport"/>
    <property type="evidence" value="ECO:0007669"/>
    <property type="project" value="TreeGrafter"/>
</dbReference>
<keyword evidence="2" id="KW-0812">Transmembrane</keyword>
<name>A0A0F0CKL1_9BACT</name>
<evidence type="ECO:0000259" key="6">
    <source>
        <dbReference type="PROSITE" id="PS50093"/>
    </source>
</evidence>
<evidence type="ECO:0000256" key="5">
    <source>
        <dbReference type="ARBA" id="ARBA00023136"/>
    </source>
</evidence>
<dbReference type="CDD" id="cd00146">
    <property type="entry name" value="PKD"/>
    <property type="match status" value="6"/>
</dbReference>
<evidence type="ECO:0000313" key="7">
    <source>
        <dbReference type="EMBL" id="KJJ83848.1"/>
    </source>
</evidence>
<feature type="domain" description="PKD" evidence="6">
    <location>
        <begin position="294"/>
        <end position="348"/>
    </location>
</feature>